<dbReference type="EMBL" id="JTDE01021162">
    <property type="protein sequence ID" value="KAF7233305.1"/>
    <property type="molecule type" value="Genomic_DNA"/>
</dbReference>
<dbReference type="OrthoDB" id="5981048at2759"/>
<evidence type="ECO:0000256" key="1">
    <source>
        <dbReference type="SAM" id="MobiDB-lite"/>
    </source>
</evidence>
<evidence type="ECO:0000313" key="2">
    <source>
        <dbReference type="EMBL" id="KAF7233305.1"/>
    </source>
</evidence>
<dbReference type="AlphaFoldDB" id="A0A8S9YHH6"/>
<evidence type="ECO:0000313" key="3">
    <source>
        <dbReference type="Proteomes" id="UP000822476"/>
    </source>
</evidence>
<sequence>MQHYHCISCDRPLQIPIGLDTSMPYVESRGFPSSKSIRPYTTFELDGFRQHFLSTGQTKCGFIDPPLRRIRLSPNTFAFTFQPYSHSSGSNIYDIYGVARRCGGTHTTMHAFKRVNRSTTGKSTIYDEEINRSLPYLSPREEINLEGYDGHIYRGRLITQDVRNQQSSDDVVTEEMDPNKLPPIPRTGAISAKCQEPLNQHRSRFDQSPKRTKSIGSMDYLNRQPSSVSRSSGARKVQLVQPNARSPDCLVANPEGYAVIVMPTTNDTKDESADEPNSVPPPALPTEVGVIKSEDLHSGRLPSEFQVTSPNPTDFNVDSNVKLSGRDVQPIENDIGAS</sequence>
<organism evidence="2 3">
    <name type="scientific">Paragonimus skrjabini miyazakii</name>
    <dbReference type="NCBI Taxonomy" id="59628"/>
    <lineage>
        <taxon>Eukaryota</taxon>
        <taxon>Metazoa</taxon>
        <taxon>Spiralia</taxon>
        <taxon>Lophotrochozoa</taxon>
        <taxon>Platyhelminthes</taxon>
        <taxon>Trematoda</taxon>
        <taxon>Digenea</taxon>
        <taxon>Plagiorchiida</taxon>
        <taxon>Troglotremata</taxon>
        <taxon>Troglotrematidae</taxon>
        <taxon>Paragonimus</taxon>
    </lineage>
</organism>
<gene>
    <name evidence="2" type="ORF">EG68_02805</name>
</gene>
<proteinExistence type="predicted"/>
<feature type="compositionally biased region" description="Polar residues" evidence="1">
    <location>
        <begin position="223"/>
        <end position="232"/>
    </location>
</feature>
<feature type="compositionally biased region" description="Polar residues" evidence="1">
    <location>
        <begin position="305"/>
        <end position="320"/>
    </location>
</feature>
<name>A0A8S9YHH6_9TREM</name>
<comment type="caution">
    <text evidence="2">The sequence shown here is derived from an EMBL/GenBank/DDBJ whole genome shotgun (WGS) entry which is preliminary data.</text>
</comment>
<accession>A0A8S9YHH6</accession>
<feature type="region of interest" description="Disordered" evidence="1">
    <location>
        <begin position="293"/>
        <end position="320"/>
    </location>
</feature>
<feature type="region of interest" description="Disordered" evidence="1">
    <location>
        <begin position="196"/>
        <end position="234"/>
    </location>
</feature>
<protein>
    <submittedName>
        <fullName evidence="2">Uncharacterized protein</fullName>
    </submittedName>
</protein>
<feature type="region of interest" description="Disordered" evidence="1">
    <location>
        <begin position="267"/>
        <end position="286"/>
    </location>
</feature>
<keyword evidence="3" id="KW-1185">Reference proteome</keyword>
<reference evidence="2" key="1">
    <citation type="submission" date="2019-07" db="EMBL/GenBank/DDBJ databases">
        <title>Annotation for the trematode Paragonimus miyazaki's.</title>
        <authorList>
            <person name="Choi Y.-J."/>
        </authorList>
    </citation>
    <scope>NUCLEOTIDE SEQUENCE</scope>
    <source>
        <strain evidence="2">Japan</strain>
    </source>
</reference>
<dbReference type="Proteomes" id="UP000822476">
    <property type="component" value="Unassembled WGS sequence"/>
</dbReference>